<evidence type="ECO:0000313" key="16">
    <source>
        <dbReference type="Proteomes" id="UP000291000"/>
    </source>
</evidence>
<keyword evidence="3" id="KW-0597">Phosphoprotein</keyword>
<dbReference type="OMA" id="WRMSKIH"/>
<keyword evidence="6" id="KW-1133">Transmembrane helix</keyword>
<reference evidence="15" key="3">
    <citation type="submission" date="2025-09" db="UniProtKB">
        <authorList>
            <consortium name="Ensembl"/>
        </authorList>
    </citation>
    <scope>IDENTIFICATION</scope>
</reference>
<dbReference type="STRING" id="9925.ENSCHIP00000033291"/>
<evidence type="ECO:0000256" key="1">
    <source>
        <dbReference type="ARBA" id="ARBA00007860"/>
    </source>
</evidence>
<keyword evidence="2" id="KW-1017">Isopeptide bond</keyword>
<name>A0A452GA21_CAPHI</name>
<dbReference type="Ensembl" id="ENSCHIT00000041169.1">
    <property type="protein sequence ID" value="ENSCHIP00000033291.1"/>
    <property type="gene ID" value="ENSCHIG00000026911.1"/>
</dbReference>
<keyword evidence="7" id="KW-0175">Coiled coil</keyword>
<keyword evidence="16" id="KW-1185">Reference proteome</keyword>
<evidence type="ECO:0000256" key="7">
    <source>
        <dbReference type="ARBA" id="ARBA00023054"/>
    </source>
</evidence>
<evidence type="ECO:0000259" key="14">
    <source>
        <dbReference type="Pfam" id="PF05609"/>
    </source>
</evidence>
<dbReference type="Pfam" id="PF05609">
    <property type="entry name" value="LAP1_C"/>
    <property type="match status" value="2"/>
</dbReference>
<comment type="subcellular location">
    <subcellularLocation>
        <location evidence="12">Nucleus inner membrane</location>
        <topology evidence="12">Single-pass membrane protein</topology>
    </subcellularLocation>
</comment>
<dbReference type="Proteomes" id="UP000291000">
    <property type="component" value="Chromosome 5"/>
</dbReference>
<dbReference type="InterPro" id="IPR038599">
    <property type="entry name" value="LAP1C-like_C_sf"/>
</dbReference>
<dbReference type="InterPro" id="IPR008662">
    <property type="entry name" value="TOIP1/2"/>
</dbReference>
<keyword evidence="8" id="KW-0472">Membrane</keyword>
<reference evidence="15" key="2">
    <citation type="submission" date="2025-08" db="UniProtKB">
        <authorList>
            <consortium name="Ensembl"/>
        </authorList>
    </citation>
    <scope>IDENTIFICATION</scope>
</reference>
<dbReference type="PANTHER" id="PTHR18843:SF6">
    <property type="entry name" value="TORSIN-1A-INTERACTING PROTEIN 1"/>
    <property type="match status" value="1"/>
</dbReference>
<evidence type="ECO:0000256" key="5">
    <source>
        <dbReference type="ARBA" id="ARBA00022843"/>
    </source>
</evidence>
<dbReference type="Gene3D" id="3.40.50.12190">
    <property type="match status" value="1"/>
</dbReference>
<organism evidence="15 16">
    <name type="scientific">Capra hircus</name>
    <name type="common">Goat</name>
    <dbReference type="NCBI Taxonomy" id="9925"/>
    <lineage>
        <taxon>Eukaryota</taxon>
        <taxon>Metazoa</taxon>
        <taxon>Chordata</taxon>
        <taxon>Craniata</taxon>
        <taxon>Vertebrata</taxon>
        <taxon>Euteleostomi</taxon>
        <taxon>Mammalia</taxon>
        <taxon>Eutheria</taxon>
        <taxon>Laurasiatheria</taxon>
        <taxon>Artiodactyla</taxon>
        <taxon>Ruminantia</taxon>
        <taxon>Pecora</taxon>
        <taxon>Bovidae</taxon>
        <taxon>Caprinae</taxon>
        <taxon>Capra</taxon>
    </lineage>
</organism>
<evidence type="ECO:0000256" key="4">
    <source>
        <dbReference type="ARBA" id="ARBA00022692"/>
    </source>
</evidence>
<dbReference type="GO" id="GO:0071763">
    <property type="term" value="P:nuclear membrane organization"/>
    <property type="evidence" value="ECO:0007669"/>
    <property type="project" value="TreeGrafter"/>
</dbReference>
<evidence type="ECO:0000256" key="12">
    <source>
        <dbReference type="ARBA" id="ARBA00037876"/>
    </source>
</evidence>
<dbReference type="AlphaFoldDB" id="A0A452GA21"/>
<dbReference type="EMBL" id="LWLT01000005">
    <property type="status" value="NOT_ANNOTATED_CDS"/>
    <property type="molecule type" value="Genomic_DNA"/>
</dbReference>
<evidence type="ECO:0000256" key="13">
    <source>
        <dbReference type="ARBA" id="ARBA00040724"/>
    </source>
</evidence>
<evidence type="ECO:0000256" key="8">
    <source>
        <dbReference type="ARBA" id="ARBA00023136"/>
    </source>
</evidence>
<sequence length="197" mass="22328">MKQQINNYQGQDEKNLTFLEKHLNSAQPWLHPSILLLTADQDAEGIDGAGKATEDSDIVKQEVGQELIVVLYFESLPAGSTLIFFKYCDHESAAFKDVALVLIVLLEETLGTNLGLKETEEKVRDFLKVKFSNSDTPNSYKHICCCSNANGLWSSISHLVLEYLLIREDRKSSSSENFSNFLTRNRIQSFFLKELVF</sequence>
<protein>
    <recommendedName>
        <fullName evidence="13">Torsin-1A-interacting protein 1</fullName>
    </recommendedName>
</protein>
<evidence type="ECO:0000256" key="10">
    <source>
        <dbReference type="ARBA" id="ARBA00023242"/>
    </source>
</evidence>
<dbReference type="GO" id="GO:0005637">
    <property type="term" value="C:nuclear inner membrane"/>
    <property type="evidence" value="ECO:0007669"/>
    <property type="project" value="UniProtKB-SubCell"/>
</dbReference>
<keyword evidence="5" id="KW-0832">Ubl conjugation</keyword>
<keyword evidence="9" id="KW-0325">Glycoprotein</keyword>
<evidence type="ECO:0000256" key="6">
    <source>
        <dbReference type="ARBA" id="ARBA00022989"/>
    </source>
</evidence>
<evidence type="ECO:0000256" key="9">
    <source>
        <dbReference type="ARBA" id="ARBA00023180"/>
    </source>
</evidence>
<reference evidence="15 16" key="1">
    <citation type="submission" date="2016-04" db="EMBL/GenBank/DDBJ databases">
        <title>Polished mammalian reference genomes with single-molecule sequencing and chromosome conformation capture applied to the Capra hircus genome.</title>
        <authorList>
            <person name="Bickhart D.M."/>
            <person name="Koren S."/>
            <person name="Rosen B."/>
            <person name="Hastie A."/>
            <person name="Liachko I."/>
            <person name="Sullivan S.T."/>
            <person name="Burton J."/>
            <person name="Sayre B.L."/>
            <person name="Huson H.J."/>
            <person name="Lee J."/>
            <person name="Lam E."/>
            <person name="Kelley C.M."/>
            <person name="Hutchison J.L."/>
            <person name="Zhou Y."/>
            <person name="Sun J."/>
            <person name="Crisa A."/>
            <person name="Schwartz J.C."/>
            <person name="Hammond J.A."/>
            <person name="Schroeder S.G."/>
            <person name="Liu G.E."/>
            <person name="Dunham M."/>
            <person name="Shendure J."/>
            <person name="Sonstegard T.S."/>
            <person name="Phillippy A.M."/>
            <person name="Van Tassell C.P."/>
            <person name="Smith T.P."/>
        </authorList>
    </citation>
    <scope>NUCLEOTIDE SEQUENCE [LARGE SCALE GENOMIC DNA]</scope>
</reference>
<dbReference type="GeneTree" id="ENSGT00390000012166"/>
<dbReference type="InterPro" id="IPR046753">
    <property type="entry name" value="TOIP1/2_C"/>
</dbReference>
<evidence type="ECO:0000313" key="15">
    <source>
        <dbReference type="Ensembl" id="ENSCHIP00000033291.1"/>
    </source>
</evidence>
<feature type="domain" description="Torsin-1A-interacting protein 1/2 AAA+ activator" evidence="14">
    <location>
        <begin position="1"/>
        <end position="44"/>
    </location>
</feature>
<feature type="domain" description="Torsin-1A-interacting protein 1/2 AAA+ activator" evidence="14">
    <location>
        <begin position="46"/>
        <end position="162"/>
    </location>
</feature>
<proteinExistence type="inferred from homology"/>
<comment type="function">
    <text evidence="11">Required for nuclear membrane integrity. Induces TOR1A and TOR1B ATPase activity and is required for their location on the nuclear membrane. Binds to A- and B-type lamins. Possible role in membrane attachment and assembly of the nuclear lamina.</text>
</comment>
<keyword evidence="10" id="KW-0539">Nucleus</keyword>
<evidence type="ECO:0000256" key="11">
    <source>
        <dbReference type="ARBA" id="ARBA00037580"/>
    </source>
</evidence>
<evidence type="ECO:0000256" key="2">
    <source>
        <dbReference type="ARBA" id="ARBA00022499"/>
    </source>
</evidence>
<dbReference type="PANTHER" id="PTHR18843">
    <property type="entry name" value="TORSIN-1A-INTERACTING PROTEIN"/>
    <property type="match status" value="1"/>
</dbReference>
<keyword evidence="4" id="KW-0812">Transmembrane</keyword>
<evidence type="ECO:0000256" key="3">
    <source>
        <dbReference type="ARBA" id="ARBA00022553"/>
    </source>
</evidence>
<accession>A0A452GA21</accession>
<comment type="similarity">
    <text evidence="1">Belongs to the TOR1AIP family.</text>
</comment>
<dbReference type="GO" id="GO:0001671">
    <property type="term" value="F:ATPase activator activity"/>
    <property type="evidence" value="ECO:0007669"/>
    <property type="project" value="InterPro"/>
</dbReference>